<proteinExistence type="predicted"/>
<dbReference type="RefSeq" id="XP_001304474.1">
    <property type="nucleotide sequence ID" value="XM_001304473.1"/>
</dbReference>
<name>A2FU83_TRIV3</name>
<accession>A2FU83</accession>
<dbReference type="InParanoid" id="A2FU83"/>
<dbReference type="KEGG" id="tva:4749237"/>
<organism evidence="1 2">
    <name type="scientific">Trichomonas vaginalis (strain ATCC PRA-98 / G3)</name>
    <dbReference type="NCBI Taxonomy" id="412133"/>
    <lineage>
        <taxon>Eukaryota</taxon>
        <taxon>Metamonada</taxon>
        <taxon>Parabasalia</taxon>
        <taxon>Trichomonadida</taxon>
        <taxon>Trichomonadidae</taxon>
        <taxon>Trichomonas</taxon>
    </lineage>
</organism>
<dbReference type="Proteomes" id="UP000001542">
    <property type="component" value="Unassembled WGS sequence"/>
</dbReference>
<reference evidence="1" key="2">
    <citation type="journal article" date="2007" name="Science">
        <title>Draft genome sequence of the sexually transmitted pathogen Trichomonas vaginalis.</title>
        <authorList>
            <person name="Carlton J.M."/>
            <person name="Hirt R.P."/>
            <person name="Silva J.C."/>
            <person name="Delcher A.L."/>
            <person name="Schatz M."/>
            <person name="Zhao Q."/>
            <person name="Wortman J.R."/>
            <person name="Bidwell S.L."/>
            <person name="Alsmark U.C.M."/>
            <person name="Besteiro S."/>
            <person name="Sicheritz-Ponten T."/>
            <person name="Noel C.J."/>
            <person name="Dacks J.B."/>
            <person name="Foster P.G."/>
            <person name="Simillion C."/>
            <person name="Van de Peer Y."/>
            <person name="Miranda-Saavedra D."/>
            <person name="Barton G.J."/>
            <person name="Westrop G.D."/>
            <person name="Mueller S."/>
            <person name="Dessi D."/>
            <person name="Fiori P.L."/>
            <person name="Ren Q."/>
            <person name="Paulsen I."/>
            <person name="Zhang H."/>
            <person name="Bastida-Corcuera F.D."/>
            <person name="Simoes-Barbosa A."/>
            <person name="Brown M.T."/>
            <person name="Hayes R.D."/>
            <person name="Mukherjee M."/>
            <person name="Okumura C.Y."/>
            <person name="Schneider R."/>
            <person name="Smith A.J."/>
            <person name="Vanacova S."/>
            <person name="Villalvazo M."/>
            <person name="Haas B.J."/>
            <person name="Pertea M."/>
            <person name="Feldblyum T.V."/>
            <person name="Utterback T.R."/>
            <person name="Shu C.L."/>
            <person name="Osoegawa K."/>
            <person name="de Jong P.J."/>
            <person name="Hrdy I."/>
            <person name="Horvathova L."/>
            <person name="Zubacova Z."/>
            <person name="Dolezal P."/>
            <person name="Malik S.B."/>
            <person name="Logsdon J.M. Jr."/>
            <person name="Henze K."/>
            <person name="Gupta A."/>
            <person name="Wang C.C."/>
            <person name="Dunne R.L."/>
            <person name="Upcroft J.A."/>
            <person name="Upcroft P."/>
            <person name="White O."/>
            <person name="Salzberg S.L."/>
            <person name="Tang P."/>
            <person name="Chiu C.-H."/>
            <person name="Lee Y.-S."/>
            <person name="Embley T.M."/>
            <person name="Coombs G.H."/>
            <person name="Mottram J.C."/>
            <person name="Tachezy J."/>
            <person name="Fraser-Liggett C.M."/>
            <person name="Johnson P.J."/>
        </authorList>
    </citation>
    <scope>NUCLEOTIDE SEQUENCE [LARGE SCALE GENOMIC DNA]</scope>
    <source>
        <strain evidence="1">G3</strain>
    </source>
</reference>
<dbReference type="VEuPathDB" id="TrichDB:TVAG_376560"/>
<dbReference type="EMBL" id="DS114029">
    <property type="protein sequence ID" value="EAX91544.1"/>
    <property type="molecule type" value="Genomic_DNA"/>
</dbReference>
<evidence type="ECO:0000313" key="2">
    <source>
        <dbReference type="Proteomes" id="UP000001542"/>
    </source>
</evidence>
<dbReference type="AlphaFoldDB" id="A2FU83"/>
<gene>
    <name evidence="1" type="ORF">TVAG_376560</name>
</gene>
<sequence length="111" mass="13234">MRRGRPTTHKKAKWITYHSEDAEEYYELDEKGRIIKERVKIPTNPPTPQFEHLIKPNQPEILVREEKDFIPRVILHFFNMASFQSFPNNFKKSHLGNLNQPKIDLSFPISF</sequence>
<evidence type="ECO:0000313" key="1">
    <source>
        <dbReference type="EMBL" id="EAX91544.1"/>
    </source>
</evidence>
<dbReference type="VEuPathDB" id="TrichDB:TVAGG3_0705910"/>
<keyword evidence="2" id="KW-1185">Reference proteome</keyword>
<reference evidence="1" key="1">
    <citation type="submission" date="2006-10" db="EMBL/GenBank/DDBJ databases">
        <authorList>
            <person name="Amadeo P."/>
            <person name="Zhao Q."/>
            <person name="Wortman J."/>
            <person name="Fraser-Liggett C."/>
            <person name="Carlton J."/>
        </authorList>
    </citation>
    <scope>NUCLEOTIDE SEQUENCE</scope>
    <source>
        <strain evidence="1">G3</strain>
    </source>
</reference>
<protein>
    <submittedName>
        <fullName evidence="1">Uncharacterized protein</fullName>
    </submittedName>
</protein>